<dbReference type="InterPro" id="IPR037522">
    <property type="entry name" value="HD_GYP_dom"/>
</dbReference>
<dbReference type="SUPFAM" id="SSF109604">
    <property type="entry name" value="HD-domain/PDEase-like"/>
    <property type="match status" value="1"/>
</dbReference>
<keyword evidence="7" id="KW-1185">Reference proteome</keyword>
<dbReference type="SMART" id="SM00267">
    <property type="entry name" value="GGDEF"/>
    <property type="match status" value="1"/>
</dbReference>
<feature type="repeat" description="TPR" evidence="1">
    <location>
        <begin position="176"/>
        <end position="209"/>
    </location>
</feature>
<dbReference type="Pfam" id="PF13424">
    <property type="entry name" value="TPR_12"/>
    <property type="match status" value="2"/>
</dbReference>
<proteinExistence type="predicted"/>
<dbReference type="Gene3D" id="3.30.70.270">
    <property type="match status" value="1"/>
</dbReference>
<dbReference type="InterPro" id="IPR006674">
    <property type="entry name" value="HD_domain"/>
</dbReference>
<dbReference type="NCBIfam" id="TIGR00254">
    <property type="entry name" value="GGDEF"/>
    <property type="match status" value="1"/>
</dbReference>
<dbReference type="EMBL" id="FNZA01000027">
    <property type="protein sequence ID" value="SEJ87718.1"/>
    <property type="molecule type" value="Genomic_DNA"/>
</dbReference>
<dbReference type="STRING" id="856736.SAMN04488058_12716"/>
<dbReference type="InterPro" id="IPR000160">
    <property type="entry name" value="GGDEF_dom"/>
</dbReference>
<dbReference type="SMART" id="SM00471">
    <property type="entry name" value="HDc"/>
    <property type="match status" value="1"/>
</dbReference>
<dbReference type="Pfam" id="PF13487">
    <property type="entry name" value="HD_5"/>
    <property type="match status" value="1"/>
</dbReference>
<organism evidence="6 7">
    <name type="scientific">Deinococcus reticulitermitis</name>
    <dbReference type="NCBI Taxonomy" id="856736"/>
    <lineage>
        <taxon>Bacteria</taxon>
        <taxon>Thermotogati</taxon>
        <taxon>Deinococcota</taxon>
        <taxon>Deinococci</taxon>
        <taxon>Deinococcales</taxon>
        <taxon>Deinococcaceae</taxon>
        <taxon>Deinococcus</taxon>
    </lineage>
</organism>
<feature type="domain" description="HD-GYP" evidence="5">
    <location>
        <begin position="456"/>
        <end position="653"/>
    </location>
</feature>
<gene>
    <name evidence="6" type="ORF">SAMN04488058_12716</name>
</gene>
<dbReference type="Gene3D" id="1.10.3210.10">
    <property type="entry name" value="Hypothetical protein af1432"/>
    <property type="match status" value="1"/>
</dbReference>
<evidence type="ECO:0000313" key="6">
    <source>
        <dbReference type="EMBL" id="SEJ87718.1"/>
    </source>
</evidence>
<evidence type="ECO:0000313" key="7">
    <source>
        <dbReference type="Proteomes" id="UP000199223"/>
    </source>
</evidence>
<reference evidence="7" key="1">
    <citation type="submission" date="2016-10" db="EMBL/GenBank/DDBJ databases">
        <authorList>
            <person name="Varghese N."/>
            <person name="Submissions S."/>
        </authorList>
    </citation>
    <scope>NUCLEOTIDE SEQUENCE [LARGE SCALE GENOMIC DNA]</scope>
    <source>
        <strain evidence="7">CGMCC 1.10218</strain>
    </source>
</reference>
<evidence type="ECO:0000256" key="2">
    <source>
        <dbReference type="SAM" id="Coils"/>
    </source>
</evidence>
<evidence type="ECO:0000259" key="3">
    <source>
        <dbReference type="PROSITE" id="PS50887"/>
    </source>
</evidence>
<dbReference type="PROSITE" id="PS50887">
    <property type="entry name" value="GGDEF"/>
    <property type="match status" value="1"/>
</dbReference>
<dbReference type="InterPro" id="IPR011990">
    <property type="entry name" value="TPR-like_helical_dom_sf"/>
</dbReference>
<name>A0A1H7CDJ1_9DEIO</name>
<accession>A0A1H7CDJ1</accession>
<dbReference type="PROSITE" id="PS51831">
    <property type="entry name" value="HD"/>
    <property type="match status" value="1"/>
</dbReference>
<dbReference type="SUPFAM" id="SSF48452">
    <property type="entry name" value="TPR-like"/>
    <property type="match status" value="3"/>
</dbReference>
<evidence type="ECO:0000259" key="5">
    <source>
        <dbReference type="PROSITE" id="PS51832"/>
    </source>
</evidence>
<evidence type="ECO:0000259" key="4">
    <source>
        <dbReference type="PROSITE" id="PS51831"/>
    </source>
</evidence>
<dbReference type="InterPro" id="IPR019734">
    <property type="entry name" value="TPR_rpt"/>
</dbReference>
<dbReference type="RefSeq" id="WP_143068403.1">
    <property type="nucleotide sequence ID" value="NZ_FNZA01000027.1"/>
</dbReference>
<dbReference type="PANTHER" id="PTHR45228">
    <property type="entry name" value="CYCLIC DI-GMP PHOSPHODIESTERASE TM_0186-RELATED"/>
    <property type="match status" value="1"/>
</dbReference>
<keyword evidence="1" id="KW-0802">TPR repeat</keyword>
<dbReference type="Proteomes" id="UP000199223">
    <property type="component" value="Unassembled WGS sequence"/>
</dbReference>
<dbReference type="CDD" id="cd00077">
    <property type="entry name" value="HDc"/>
    <property type="match status" value="1"/>
</dbReference>
<dbReference type="InterPro" id="IPR029787">
    <property type="entry name" value="Nucleotide_cyclase"/>
</dbReference>
<dbReference type="InterPro" id="IPR003607">
    <property type="entry name" value="HD/PDEase_dom"/>
</dbReference>
<dbReference type="SUPFAM" id="SSF55073">
    <property type="entry name" value="Nucleotide cyclase"/>
    <property type="match status" value="1"/>
</dbReference>
<dbReference type="PROSITE" id="PS51832">
    <property type="entry name" value="HD_GYP"/>
    <property type="match status" value="1"/>
</dbReference>
<dbReference type="Pfam" id="PF00990">
    <property type="entry name" value="GGDEF"/>
    <property type="match status" value="1"/>
</dbReference>
<evidence type="ECO:0000256" key="1">
    <source>
        <dbReference type="PROSITE-ProRule" id="PRU00339"/>
    </source>
</evidence>
<dbReference type="SMART" id="SM00028">
    <property type="entry name" value="TPR"/>
    <property type="match status" value="6"/>
</dbReference>
<dbReference type="InterPro" id="IPR043128">
    <property type="entry name" value="Rev_trsase/Diguanyl_cyclase"/>
</dbReference>
<feature type="coiled-coil region" evidence="2">
    <location>
        <begin position="428"/>
        <end position="462"/>
    </location>
</feature>
<dbReference type="CDD" id="cd01949">
    <property type="entry name" value="GGDEF"/>
    <property type="match status" value="1"/>
</dbReference>
<sequence length="853" mass="93531">MILSTPPLDYSPLPQPFATLGQNLEERLLQDAEQAIEVGQALHEAAKRAGNEVLLAYSELGLGRAYLGAQQPQAAAPLLAAAAARFRGEGRQQLAAVAQLHLGQASSDLRAYADAEAQLGAAIKQLRRLPDSGDFLATAINVRATLAFEQGQFAEALRNLQTALELEDCCSGTIRAICMTNMGIVYAQLGQYDKALAWLSSAYQICQGQPVPAQIELRILVNLAYFHHSLGHHALAVEVMESVFQRTLTVRDPWLNTLCTLNLGTYSIATGQDEQAQEMLARALEQSRQTGYRSAEMNALDSLGTLAERQGHWTRALALYQESLAIALDLQSPVGAVSAHLNSGRVWLQLGEEAQARAALERAAQLAQDAGTREEQAAVIEALGELAVREGRWEEAYHRQRELGELRAQLSSAEREQKLLSLSIEFEVERARRQTQTEVAARERAEAQVAERTRELARAQREIVWRLALAAEHRDLMTGDHIRRVGRLAARLARALGWSEDQAVTLGLAACLHDVGKIGVPDQILLKPSKLSATEFAQMQSHTTIGAQILSEGRSELLRLAQEIALNHHERWNGQGYPRGLRGESIPIAARIVAVADVYDALIQERPYKRAWTPAEAIAEIRAQAGQHFDPHIADLAVQIISSGLEEAAESPLGVPDEALPGPGDEPPLELVKERTLELEETRQQAEHLLSLALSDNLTGLGNRRAFELELEHRLGRASPQGFTVISIDIDGLKQINDRLGHQSGDELLQAFAASLHTHVQGRAQAYRIGGDEFALITDEHVRASQCEFVNREVMADLRNQGFAEHNASFGVASYPRDATTAGDLLRVSDSRMYRMKLSRRSVPLPIPGSEAN</sequence>
<dbReference type="OrthoDB" id="62858at2"/>
<dbReference type="InterPro" id="IPR052020">
    <property type="entry name" value="Cyclic_di-GMP/3'3'-cGAMP_PDE"/>
</dbReference>
<dbReference type="AlphaFoldDB" id="A0A1H7CDJ1"/>
<dbReference type="PANTHER" id="PTHR45228:SF8">
    <property type="entry name" value="TWO-COMPONENT RESPONSE REGULATOR-RELATED"/>
    <property type="match status" value="1"/>
</dbReference>
<protein>
    <submittedName>
        <fullName evidence="6">Diguanylate cyclase (GGDEF) domain-containing protein</fullName>
    </submittedName>
</protein>
<feature type="domain" description="HD" evidence="4">
    <location>
        <begin position="478"/>
        <end position="602"/>
    </location>
</feature>
<feature type="domain" description="GGDEF" evidence="3">
    <location>
        <begin position="721"/>
        <end position="853"/>
    </location>
</feature>
<keyword evidence="2" id="KW-0175">Coiled coil</keyword>
<dbReference type="PROSITE" id="PS50005">
    <property type="entry name" value="TPR"/>
    <property type="match status" value="1"/>
</dbReference>
<dbReference type="Gene3D" id="1.25.40.10">
    <property type="entry name" value="Tetratricopeptide repeat domain"/>
    <property type="match status" value="2"/>
</dbReference>